<organism evidence="10 11">
    <name type="scientific">Paracoccus onubensis</name>
    <dbReference type="NCBI Taxonomy" id="1675788"/>
    <lineage>
        <taxon>Bacteria</taxon>
        <taxon>Pseudomonadati</taxon>
        <taxon>Pseudomonadota</taxon>
        <taxon>Alphaproteobacteria</taxon>
        <taxon>Rhodobacterales</taxon>
        <taxon>Paracoccaceae</taxon>
        <taxon>Paracoccus</taxon>
    </lineage>
</organism>
<evidence type="ECO:0000256" key="1">
    <source>
        <dbReference type="ARBA" id="ARBA00022553"/>
    </source>
</evidence>
<evidence type="ECO:0000256" key="4">
    <source>
        <dbReference type="ARBA" id="ARBA00023125"/>
    </source>
</evidence>
<gene>
    <name evidence="10" type="ORF">D3P04_14705</name>
</gene>
<dbReference type="FunFam" id="1.10.10.10:FF:000052">
    <property type="entry name" value="Cell cycle response regulator"/>
    <property type="match status" value="1"/>
</dbReference>
<keyword evidence="1 6" id="KW-0597">Phosphoprotein</keyword>
<feature type="domain" description="OmpR/PhoB-type" evidence="9">
    <location>
        <begin position="124"/>
        <end position="223"/>
    </location>
</feature>
<dbReference type="PROSITE" id="PS51755">
    <property type="entry name" value="OMPR_PHOB"/>
    <property type="match status" value="1"/>
</dbReference>
<evidence type="ECO:0000256" key="3">
    <source>
        <dbReference type="ARBA" id="ARBA00023015"/>
    </source>
</evidence>
<reference evidence="11" key="1">
    <citation type="submission" date="2018-09" db="EMBL/GenBank/DDBJ databases">
        <title>Acidovorax cavernicola nov. sp. isolated from Gruta de las Maravillas (Aracena, Spain).</title>
        <authorList>
            <person name="Jurado V."/>
            <person name="Gutierrez-Patricio S."/>
            <person name="Gonzalez-Pimentel J.L."/>
            <person name="Miller A.Z."/>
            <person name="Laiz L."/>
            <person name="Saiz-Jimenez C."/>
        </authorList>
    </citation>
    <scope>NUCLEOTIDE SEQUENCE [LARGE SCALE GENOMIC DNA]</scope>
    <source>
        <strain evidence="11">1011MAR3C25</strain>
    </source>
</reference>
<evidence type="ECO:0000256" key="6">
    <source>
        <dbReference type="PROSITE-ProRule" id="PRU00169"/>
    </source>
</evidence>
<dbReference type="PANTHER" id="PTHR48111">
    <property type="entry name" value="REGULATOR OF RPOS"/>
    <property type="match status" value="1"/>
</dbReference>
<dbReference type="Gene3D" id="3.40.50.2300">
    <property type="match status" value="1"/>
</dbReference>
<dbReference type="AlphaFoldDB" id="A0A418SRW4"/>
<dbReference type="Gene3D" id="6.10.250.690">
    <property type="match status" value="1"/>
</dbReference>
<keyword evidence="5" id="KW-0804">Transcription</keyword>
<protein>
    <submittedName>
        <fullName evidence="10">DNA-binding response regulator</fullName>
    </submittedName>
</protein>
<keyword evidence="4 7" id="KW-0238">DNA-binding</keyword>
<accession>A0A418SRW4</accession>
<evidence type="ECO:0000313" key="10">
    <source>
        <dbReference type="EMBL" id="RJE83659.1"/>
    </source>
</evidence>
<evidence type="ECO:0000256" key="2">
    <source>
        <dbReference type="ARBA" id="ARBA00023012"/>
    </source>
</evidence>
<evidence type="ECO:0000313" key="11">
    <source>
        <dbReference type="Proteomes" id="UP000284202"/>
    </source>
</evidence>
<dbReference type="Gene3D" id="1.10.10.10">
    <property type="entry name" value="Winged helix-like DNA-binding domain superfamily/Winged helix DNA-binding domain"/>
    <property type="match status" value="1"/>
</dbReference>
<feature type="modified residue" description="4-aspartylphosphate" evidence="6">
    <location>
        <position position="51"/>
    </location>
</feature>
<dbReference type="GO" id="GO:0000976">
    <property type="term" value="F:transcription cis-regulatory region binding"/>
    <property type="evidence" value="ECO:0007669"/>
    <property type="project" value="TreeGrafter"/>
</dbReference>
<keyword evidence="2" id="KW-0902">Two-component regulatory system</keyword>
<evidence type="ECO:0000256" key="7">
    <source>
        <dbReference type="PROSITE-ProRule" id="PRU01091"/>
    </source>
</evidence>
<dbReference type="PROSITE" id="PS50110">
    <property type="entry name" value="RESPONSE_REGULATORY"/>
    <property type="match status" value="1"/>
</dbReference>
<dbReference type="Pfam" id="PF00072">
    <property type="entry name" value="Response_reg"/>
    <property type="match status" value="1"/>
</dbReference>
<dbReference type="NCBIfam" id="NF045991">
    <property type="entry name" value="RespRegCtrARhodob"/>
    <property type="match status" value="1"/>
</dbReference>
<dbReference type="EMBL" id="QZCG01000010">
    <property type="protein sequence ID" value="RJE83659.1"/>
    <property type="molecule type" value="Genomic_DNA"/>
</dbReference>
<dbReference type="GO" id="GO:0032993">
    <property type="term" value="C:protein-DNA complex"/>
    <property type="evidence" value="ECO:0007669"/>
    <property type="project" value="TreeGrafter"/>
</dbReference>
<comment type="caution">
    <text evidence="10">The sequence shown here is derived from an EMBL/GenBank/DDBJ whole genome shotgun (WGS) entry which is preliminary data.</text>
</comment>
<evidence type="ECO:0000256" key="5">
    <source>
        <dbReference type="ARBA" id="ARBA00023163"/>
    </source>
</evidence>
<dbReference type="SUPFAM" id="SSF52172">
    <property type="entry name" value="CheY-like"/>
    <property type="match status" value="1"/>
</dbReference>
<sequence length="236" mass="26708">MRILLIEDDPNTARAIELMLTSSNYNVFITEQGEEGIDLAKLYDYDLILLDLDLPDMSGMEVLRNIRLSRIATPVLILTGSADIESKLRSFGFGADDYMTKPFDRDELLARIRAVVRRSKGHSQAIIEIGEIVVNLDSRSAEVRGKPVNLTGKEYQIFELLALRKGTTLTKEMFLNHLYGGMDEPELKIIDVFICKLRKKLSEALGYACPIETVWGRGYVMREPLPVENERLAIGR</sequence>
<dbReference type="InterPro" id="IPR036388">
    <property type="entry name" value="WH-like_DNA-bd_sf"/>
</dbReference>
<proteinExistence type="predicted"/>
<dbReference type="RefSeq" id="WP_119750217.1">
    <property type="nucleotide sequence ID" value="NZ_QZCG01000010.1"/>
</dbReference>
<evidence type="ECO:0000259" key="8">
    <source>
        <dbReference type="PROSITE" id="PS50110"/>
    </source>
</evidence>
<dbReference type="SMART" id="SM00862">
    <property type="entry name" value="Trans_reg_C"/>
    <property type="match status" value="1"/>
</dbReference>
<name>A0A418SRW4_9RHOB</name>
<feature type="DNA-binding region" description="OmpR/PhoB-type" evidence="7">
    <location>
        <begin position="124"/>
        <end position="223"/>
    </location>
</feature>
<dbReference type="InterPro" id="IPR001867">
    <property type="entry name" value="OmpR/PhoB-type_DNA-bd"/>
</dbReference>
<dbReference type="Proteomes" id="UP000284202">
    <property type="component" value="Unassembled WGS sequence"/>
</dbReference>
<keyword evidence="11" id="KW-1185">Reference proteome</keyword>
<dbReference type="InterPro" id="IPR001789">
    <property type="entry name" value="Sig_transdc_resp-reg_receiver"/>
</dbReference>
<dbReference type="GO" id="GO:0006355">
    <property type="term" value="P:regulation of DNA-templated transcription"/>
    <property type="evidence" value="ECO:0007669"/>
    <property type="project" value="InterPro"/>
</dbReference>
<evidence type="ECO:0000259" key="9">
    <source>
        <dbReference type="PROSITE" id="PS51755"/>
    </source>
</evidence>
<dbReference type="Pfam" id="PF00486">
    <property type="entry name" value="Trans_reg_C"/>
    <property type="match status" value="1"/>
</dbReference>
<dbReference type="OrthoDB" id="9802426at2"/>
<dbReference type="PANTHER" id="PTHR48111:SF22">
    <property type="entry name" value="REGULATOR OF RPOS"/>
    <property type="match status" value="1"/>
</dbReference>
<dbReference type="InterPro" id="IPR039420">
    <property type="entry name" value="WalR-like"/>
</dbReference>
<dbReference type="GO" id="GO:0005829">
    <property type="term" value="C:cytosol"/>
    <property type="evidence" value="ECO:0007669"/>
    <property type="project" value="TreeGrafter"/>
</dbReference>
<keyword evidence="3" id="KW-0805">Transcription regulation</keyword>
<dbReference type="InterPro" id="IPR011006">
    <property type="entry name" value="CheY-like_superfamily"/>
</dbReference>
<dbReference type="GO" id="GO:0000156">
    <property type="term" value="F:phosphorelay response regulator activity"/>
    <property type="evidence" value="ECO:0007669"/>
    <property type="project" value="TreeGrafter"/>
</dbReference>
<dbReference type="CDD" id="cd00383">
    <property type="entry name" value="trans_reg_C"/>
    <property type="match status" value="1"/>
</dbReference>
<dbReference type="SMART" id="SM00448">
    <property type="entry name" value="REC"/>
    <property type="match status" value="1"/>
</dbReference>
<feature type="domain" description="Response regulatory" evidence="8">
    <location>
        <begin position="2"/>
        <end position="116"/>
    </location>
</feature>